<dbReference type="AlphaFoldDB" id="A0A6B0XXI9"/>
<organism evidence="2">
    <name type="scientific">Boseongicola sp. SB0664_bin_43</name>
    <dbReference type="NCBI Taxonomy" id="2604844"/>
    <lineage>
        <taxon>Bacteria</taxon>
        <taxon>Pseudomonadati</taxon>
        <taxon>Pseudomonadota</taxon>
        <taxon>Alphaproteobacteria</taxon>
        <taxon>Rhodobacterales</taxon>
        <taxon>Paracoccaceae</taxon>
        <taxon>Boseongicola</taxon>
    </lineage>
</organism>
<dbReference type="EMBL" id="VXRY01000198">
    <property type="protein sequence ID" value="MXY33444.1"/>
    <property type="molecule type" value="Genomic_DNA"/>
</dbReference>
<evidence type="ECO:0000313" key="2">
    <source>
        <dbReference type="EMBL" id="MXY33444.1"/>
    </source>
</evidence>
<gene>
    <name evidence="2" type="ORF">F4Y60_05015</name>
</gene>
<accession>A0A6B0XXI9</accession>
<sequence length="118" mass="13056">MTSGKDATGNAEADASARRRPHSVRFLDPEWERIEAFAEARGFTGPEFVRYAALAAMAEPGEITDRLAPLIETTFRATHILVTKMRDDMVDAGRAAELDQLVEGAWALQDRLLRKGPD</sequence>
<comment type="caution">
    <text evidence="2">The sequence shown here is derived from an EMBL/GenBank/DDBJ whole genome shotgun (WGS) entry which is preliminary data.</text>
</comment>
<proteinExistence type="predicted"/>
<feature type="region of interest" description="Disordered" evidence="1">
    <location>
        <begin position="1"/>
        <end position="22"/>
    </location>
</feature>
<name>A0A6B0XXI9_9RHOB</name>
<evidence type="ECO:0000256" key="1">
    <source>
        <dbReference type="SAM" id="MobiDB-lite"/>
    </source>
</evidence>
<reference evidence="2" key="1">
    <citation type="submission" date="2019-09" db="EMBL/GenBank/DDBJ databases">
        <title>Characterisation of the sponge microbiome using genome-centric metagenomics.</title>
        <authorList>
            <person name="Engelberts J.P."/>
            <person name="Robbins S.J."/>
            <person name="De Goeij J.M."/>
            <person name="Aranda M."/>
            <person name="Bell S.C."/>
            <person name="Webster N.S."/>
        </authorList>
    </citation>
    <scope>NUCLEOTIDE SEQUENCE</scope>
    <source>
        <strain evidence="2">SB0664_bin_43</strain>
    </source>
</reference>
<protein>
    <submittedName>
        <fullName evidence="2">Uncharacterized protein</fullName>
    </submittedName>
</protein>